<evidence type="ECO:0000313" key="1">
    <source>
        <dbReference type="EMBL" id="BDD87645.1"/>
    </source>
</evidence>
<dbReference type="RefSeq" id="WP_284151066.1">
    <property type="nucleotide sequence ID" value="NZ_AP025516.1"/>
</dbReference>
<accession>A0ABM7W9L9</accession>
<dbReference type="Proteomes" id="UP000830055">
    <property type="component" value="Chromosome"/>
</dbReference>
<sequence>MKPLPRTPEMFRVAKRVVWFKDPDETLADPVHFLAHVMTYGMEEDLRVVLQVVGDEALCEALQHAGPGIFDQRSWAYWNLRCGIPPDTPLPVRRFE</sequence>
<gene>
    <name evidence="1" type="ORF">DPPLL_20100</name>
</gene>
<proteinExistence type="predicted"/>
<protein>
    <submittedName>
        <fullName evidence="1">Uncharacterized protein</fullName>
    </submittedName>
</protein>
<organism evidence="1 2">
    <name type="scientific">Desulfofustis limnaeus</name>
    <dbReference type="NCBI Taxonomy" id="2740163"/>
    <lineage>
        <taxon>Bacteria</taxon>
        <taxon>Pseudomonadati</taxon>
        <taxon>Thermodesulfobacteriota</taxon>
        <taxon>Desulfobulbia</taxon>
        <taxon>Desulfobulbales</taxon>
        <taxon>Desulfocapsaceae</taxon>
        <taxon>Desulfofustis</taxon>
    </lineage>
</organism>
<evidence type="ECO:0000313" key="2">
    <source>
        <dbReference type="Proteomes" id="UP000830055"/>
    </source>
</evidence>
<keyword evidence="2" id="KW-1185">Reference proteome</keyword>
<dbReference type="EMBL" id="AP025516">
    <property type="protein sequence ID" value="BDD87645.1"/>
    <property type="molecule type" value="Genomic_DNA"/>
</dbReference>
<name>A0ABM7W9L9_9BACT</name>
<reference evidence="1 2" key="1">
    <citation type="submission" date="2022-01" db="EMBL/GenBank/DDBJ databases">
        <title>Desulfofustis limnae sp. nov., a novel mesophilic sulfate-reducing bacterium isolated from marsh soil.</title>
        <authorList>
            <person name="Watanabe M."/>
            <person name="Takahashi A."/>
            <person name="Kojima H."/>
            <person name="Fukui M."/>
        </authorList>
    </citation>
    <scope>NUCLEOTIDE SEQUENCE [LARGE SCALE GENOMIC DNA]</scope>
    <source>
        <strain evidence="1 2">PPLL</strain>
    </source>
</reference>